<keyword evidence="12 22" id="KW-1133">Transmembrane helix</keyword>
<dbReference type="SUPFAM" id="SSF55856">
    <property type="entry name" value="Cytochrome b5-like heme/steroid binding domain"/>
    <property type="match status" value="1"/>
</dbReference>
<feature type="binding site" description="axial binding residue" evidence="20">
    <location>
        <position position="66"/>
    </location>
    <ligand>
        <name>heme</name>
        <dbReference type="ChEBI" id="CHEBI:30413"/>
    </ligand>
    <ligandPart>
        <name>Fe</name>
        <dbReference type="ChEBI" id="CHEBI:18248"/>
    </ligandPart>
</feature>
<evidence type="ECO:0000256" key="8">
    <source>
        <dbReference type="ARBA" id="ARBA00022723"/>
    </source>
</evidence>
<evidence type="ECO:0000256" key="14">
    <source>
        <dbReference type="ARBA" id="ARBA00023004"/>
    </source>
</evidence>
<evidence type="ECO:0000256" key="16">
    <source>
        <dbReference type="ARBA" id="ARBA00023136"/>
    </source>
</evidence>
<evidence type="ECO:0000256" key="19">
    <source>
        <dbReference type="PIRSR" id="PIRSR005149-1"/>
    </source>
</evidence>
<dbReference type="InterPro" id="IPR018506">
    <property type="entry name" value="Cyt_B5_heme-BS"/>
</dbReference>
<dbReference type="AlphaFoldDB" id="A0A4S2MSZ6"/>
<evidence type="ECO:0000256" key="7">
    <source>
        <dbReference type="ARBA" id="ARBA00022692"/>
    </source>
</evidence>
<dbReference type="PRINTS" id="PR00363">
    <property type="entry name" value="CYTOCHROMEB5"/>
</dbReference>
<proteinExistence type="inferred from homology"/>
<dbReference type="PIRSF" id="PIRSF005149">
    <property type="entry name" value="IPC-B_HD"/>
    <property type="match status" value="1"/>
</dbReference>
<comment type="pathway">
    <text evidence="3">Lipid metabolism.</text>
</comment>
<dbReference type="Proteomes" id="UP000298138">
    <property type="component" value="Unassembled WGS sequence"/>
</dbReference>
<evidence type="ECO:0000313" key="25">
    <source>
        <dbReference type="Proteomes" id="UP000298138"/>
    </source>
</evidence>
<keyword evidence="13 18" id="KW-0560">Oxidoreductase</keyword>
<evidence type="ECO:0000313" key="24">
    <source>
        <dbReference type="EMBL" id="TGZ79590.1"/>
    </source>
</evidence>
<feature type="transmembrane region" description="Helical" evidence="22">
    <location>
        <begin position="203"/>
        <end position="226"/>
    </location>
</feature>
<keyword evidence="16 18" id="KW-0472">Membrane</keyword>
<feature type="binding site" evidence="19">
    <location>
        <position position="333"/>
    </location>
    <ligand>
        <name>Zn(2+)</name>
        <dbReference type="ChEBI" id="CHEBI:29105"/>
        <label>1</label>
    </ligand>
</feature>
<dbReference type="STRING" id="341454.A0A4S2MSZ6"/>
<dbReference type="InParanoid" id="A0A4S2MSZ6"/>
<evidence type="ECO:0000256" key="2">
    <source>
        <dbReference type="ARBA" id="ARBA00004991"/>
    </source>
</evidence>
<keyword evidence="14 18" id="KW-0408">Iron</keyword>
<comment type="similarity">
    <text evidence="4 18">Belongs to the sterol desaturase family. SCS7 subfamily.</text>
</comment>
<dbReference type="GO" id="GO:0080132">
    <property type="term" value="F:fatty acid 2-hydroxylase activity"/>
    <property type="evidence" value="ECO:0007669"/>
    <property type="project" value="InterPro"/>
</dbReference>
<keyword evidence="6 20" id="KW-0349">Heme</keyword>
<keyword evidence="17 18" id="KW-0275">Fatty acid biosynthesis</keyword>
<evidence type="ECO:0000256" key="10">
    <source>
        <dbReference type="ARBA" id="ARBA00022832"/>
    </source>
</evidence>
<comment type="cofactor">
    <cofactor evidence="20">
        <name>Fe cation</name>
        <dbReference type="ChEBI" id="CHEBI:24875"/>
    </cofactor>
</comment>
<comment type="cofactor">
    <cofactor evidence="18 19">
        <name>Zn(2+)</name>
        <dbReference type="ChEBI" id="CHEBI:29105"/>
    </cofactor>
    <text evidence="18 19">Binds 2 Zn(2+) ions per subunit that likely form a catalytic dimetal center.</text>
</comment>
<evidence type="ECO:0000256" key="13">
    <source>
        <dbReference type="ARBA" id="ARBA00023002"/>
    </source>
</evidence>
<organism evidence="24 25">
    <name type="scientific">Ascodesmis nigricans</name>
    <dbReference type="NCBI Taxonomy" id="341454"/>
    <lineage>
        <taxon>Eukaryota</taxon>
        <taxon>Fungi</taxon>
        <taxon>Dikarya</taxon>
        <taxon>Ascomycota</taxon>
        <taxon>Pezizomycotina</taxon>
        <taxon>Pezizomycetes</taxon>
        <taxon>Pezizales</taxon>
        <taxon>Ascodesmidaceae</taxon>
        <taxon>Ascodesmis</taxon>
    </lineage>
</organism>
<feature type="transmembrane region" description="Helical" evidence="22">
    <location>
        <begin position="291"/>
        <end position="314"/>
    </location>
</feature>
<evidence type="ECO:0000256" key="15">
    <source>
        <dbReference type="ARBA" id="ARBA00023098"/>
    </source>
</evidence>
<feature type="binding site" evidence="19">
    <location>
        <position position="255"/>
    </location>
    <ligand>
        <name>Zn(2+)</name>
        <dbReference type="ChEBI" id="CHEBI:29105"/>
        <label>1</label>
    </ligand>
</feature>
<feature type="binding site" evidence="19">
    <location>
        <position position="227"/>
    </location>
    <ligand>
        <name>Zn(2+)</name>
        <dbReference type="ChEBI" id="CHEBI:29105"/>
        <label>1</label>
    </ligand>
</feature>
<dbReference type="InterPro" id="IPR014430">
    <property type="entry name" value="Scs7"/>
</dbReference>
<feature type="domain" description="Cytochrome b5 heme-binding" evidence="23">
    <location>
        <begin position="4"/>
        <end position="83"/>
    </location>
</feature>
<dbReference type="OrthoDB" id="2204368at2759"/>
<keyword evidence="10 18" id="KW-0276">Fatty acid metabolism</keyword>
<dbReference type="InterPro" id="IPR036400">
    <property type="entry name" value="Cyt_B5-like_heme/steroid_sf"/>
</dbReference>
<evidence type="ECO:0000256" key="5">
    <source>
        <dbReference type="ARBA" id="ARBA00022516"/>
    </source>
</evidence>
<keyword evidence="7 22" id="KW-0812">Transmembrane</keyword>
<dbReference type="EC" id="1.-.-.-" evidence="18"/>
<accession>A0A4S2MSZ6</accession>
<dbReference type="FunFam" id="3.10.120.10:FF:000002">
    <property type="entry name" value="Cytochrome b5 type B"/>
    <property type="match status" value="1"/>
</dbReference>
<dbReference type="Pfam" id="PF04116">
    <property type="entry name" value="FA_hydroxylase"/>
    <property type="match status" value="1"/>
</dbReference>
<evidence type="ECO:0000256" key="4">
    <source>
        <dbReference type="ARBA" id="ARBA00005747"/>
    </source>
</evidence>
<evidence type="ECO:0000256" key="17">
    <source>
        <dbReference type="ARBA" id="ARBA00023160"/>
    </source>
</evidence>
<feature type="binding site" evidence="19">
    <location>
        <position position="232"/>
    </location>
    <ligand>
        <name>Zn(2+)</name>
        <dbReference type="ChEBI" id="CHEBI:29105"/>
        <label>1</label>
    </ligand>
</feature>
<feature type="transmembrane region" description="Helical" evidence="22">
    <location>
        <begin position="262"/>
        <end position="279"/>
    </location>
</feature>
<sequence>MAPLRTFTAAEVEKHSSKKSCYVTLGSKVFDVTDFLDDHPGGDDLILDYAGKDITDIFEDEVSHRHSEAAYSILDEYHIGFLAPSVPSPPQTPESGCNYSSTTRTDLTTEEEELTVETDPTKDYETYKFLDLNKPLLMQVWRGNFKKDFYLEQVHKPRHYKGGDSAPFFGNFLEPLSKTPWYVIPIVWLPWVAFGVYKASEGLPLWAVPTCFISGLAIWTLVEYILHRCLFHLDEKMPDHRIAITLHFLMHGVHHYLPMDRLRLVMPPALFIVLATPFWKLAHTIFASNWYVGTGVFCGGIFGYVCYDLCHYFLHHARLPKAMQETKKYHLKHHFTDYQKGFGVTSKFWDKVFGTELMYGPGLKTQ</sequence>
<dbReference type="GO" id="GO:0006633">
    <property type="term" value="P:fatty acid biosynthetic process"/>
    <property type="evidence" value="ECO:0007669"/>
    <property type="project" value="UniProtKB-KW"/>
</dbReference>
<comment type="function">
    <text evidence="18">Ceramide hydroxylase involved in the hydroxylation of sphingolipid-associated very long chain fatty acids. Postulated to hydroxylate the very long chain fatty acid of dihydroceramides and phytoceramides at C-2.</text>
</comment>
<feature type="binding site" evidence="19">
    <location>
        <position position="334"/>
    </location>
    <ligand>
        <name>Zn(2+)</name>
        <dbReference type="ChEBI" id="CHEBI:29105"/>
        <label>1</label>
    </ligand>
</feature>
<dbReference type="PANTHER" id="PTHR12863">
    <property type="entry name" value="FATTY ACID HYDROXYLASE"/>
    <property type="match status" value="1"/>
</dbReference>
<dbReference type="GO" id="GO:0005789">
    <property type="term" value="C:endoplasmic reticulum membrane"/>
    <property type="evidence" value="ECO:0007669"/>
    <property type="project" value="UniProtKB-SubCell"/>
</dbReference>
<feature type="region of interest" description="Disordered" evidence="21">
    <location>
        <begin position="88"/>
        <end position="113"/>
    </location>
</feature>
<dbReference type="PANTHER" id="PTHR12863:SF1">
    <property type="entry name" value="FATTY ACID 2-HYDROXYLASE"/>
    <property type="match status" value="1"/>
</dbReference>
<evidence type="ECO:0000256" key="3">
    <source>
        <dbReference type="ARBA" id="ARBA00005189"/>
    </source>
</evidence>
<dbReference type="PROSITE" id="PS50255">
    <property type="entry name" value="CYTOCHROME_B5_2"/>
    <property type="match status" value="1"/>
</dbReference>
<dbReference type="GO" id="GO:0005506">
    <property type="term" value="F:iron ion binding"/>
    <property type="evidence" value="ECO:0007669"/>
    <property type="project" value="UniProtKB-UniRule"/>
</dbReference>
<feature type="transmembrane region" description="Helical" evidence="22">
    <location>
        <begin position="179"/>
        <end position="197"/>
    </location>
</feature>
<keyword evidence="11 19" id="KW-0862">Zinc</keyword>
<feature type="binding site" evidence="19">
    <location>
        <position position="330"/>
    </location>
    <ligand>
        <name>Zn(2+)</name>
        <dbReference type="ChEBI" id="CHEBI:29105"/>
        <label>2</label>
    </ligand>
</feature>
<dbReference type="PROSITE" id="PS00191">
    <property type="entry name" value="CYTOCHROME_B5_1"/>
    <property type="match status" value="1"/>
</dbReference>
<reference evidence="24 25" key="1">
    <citation type="submission" date="2019-04" db="EMBL/GenBank/DDBJ databases">
        <title>Comparative genomics and transcriptomics to analyze fruiting body development in filamentous ascomycetes.</title>
        <authorList>
            <consortium name="DOE Joint Genome Institute"/>
            <person name="Lutkenhaus R."/>
            <person name="Traeger S."/>
            <person name="Breuer J."/>
            <person name="Kuo A."/>
            <person name="Lipzen A."/>
            <person name="Pangilinan J."/>
            <person name="Dilworth D."/>
            <person name="Sandor L."/>
            <person name="Poggeler S."/>
            <person name="Barry K."/>
            <person name="Grigoriev I.V."/>
            <person name="Nowrousian M."/>
        </authorList>
    </citation>
    <scope>NUCLEOTIDE SEQUENCE [LARGE SCALE GENOMIC DNA]</scope>
    <source>
        <strain evidence="24 25">CBS 389.68</strain>
    </source>
</reference>
<evidence type="ECO:0000256" key="21">
    <source>
        <dbReference type="SAM" id="MobiDB-lite"/>
    </source>
</evidence>
<gene>
    <name evidence="24" type="ORF">EX30DRAFT_333113</name>
</gene>
<name>A0A4S2MSZ6_9PEZI</name>
<dbReference type="GO" id="GO:0020037">
    <property type="term" value="F:heme binding"/>
    <property type="evidence" value="ECO:0007669"/>
    <property type="project" value="InterPro"/>
</dbReference>
<evidence type="ECO:0000256" key="12">
    <source>
        <dbReference type="ARBA" id="ARBA00022989"/>
    </source>
</evidence>
<keyword evidence="5 18" id="KW-0444">Lipid biosynthesis</keyword>
<dbReference type="Pfam" id="PF00173">
    <property type="entry name" value="Cyt-b5"/>
    <property type="match status" value="1"/>
</dbReference>
<evidence type="ECO:0000256" key="11">
    <source>
        <dbReference type="ARBA" id="ARBA00022833"/>
    </source>
</evidence>
<keyword evidence="9 18" id="KW-0256">Endoplasmic reticulum</keyword>
<evidence type="ECO:0000256" key="9">
    <source>
        <dbReference type="ARBA" id="ARBA00022824"/>
    </source>
</evidence>
<dbReference type="InterPro" id="IPR001199">
    <property type="entry name" value="Cyt_B5-like_heme/steroid-bd"/>
</dbReference>
<comment type="pathway">
    <text evidence="2">Sphingolipid metabolism.</text>
</comment>
<feature type="binding site" evidence="19">
    <location>
        <position position="251"/>
    </location>
    <ligand>
        <name>Zn(2+)</name>
        <dbReference type="ChEBI" id="CHEBI:29105"/>
        <label>1</label>
    </ligand>
</feature>
<keyword evidence="25" id="KW-1185">Reference proteome</keyword>
<dbReference type="FunCoup" id="A0A4S2MSZ6">
    <property type="interactions" value="199"/>
</dbReference>
<dbReference type="Gene3D" id="3.10.120.10">
    <property type="entry name" value="Cytochrome b5-like heme/steroid binding domain"/>
    <property type="match status" value="1"/>
</dbReference>
<evidence type="ECO:0000256" key="20">
    <source>
        <dbReference type="PIRSR" id="PIRSR005149-50"/>
    </source>
</evidence>
<dbReference type="SMART" id="SM01117">
    <property type="entry name" value="Cyt-b5"/>
    <property type="match status" value="1"/>
</dbReference>
<protein>
    <recommendedName>
        <fullName evidence="18">Ceramide very long chain fatty acid hydroxylase</fullName>
        <ecNumber evidence="18">1.-.-.-</ecNumber>
    </recommendedName>
</protein>
<evidence type="ECO:0000259" key="23">
    <source>
        <dbReference type="PROSITE" id="PS50255"/>
    </source>
</evidence>
<evidence type="ECO:0000256" key="1">
    <source>
        <dbReference type="ARBA" id="ARBA00004477"/>
    </source>
</evidence>
<dbReference type="EMBL" id="ML220130">
    <property type="protein sequence ID" value="TGZ79590.1"/>
    <property type="molecule type" value="Genomic_DNA"/>
</dbReference>
<keyword evidence="15 18" id="KW-0443">Lipid metabolism</keyword>
<dbReference type="InterPro" id="IPR006694">
    <property type="entry name" value="Fatty_acid_hydroxylase"/>
</dbReference>
<evidence type="ECO:0000256" key="18">
    <source>
        <dbReference type="PIRNR" id="PIRNR005149"/>
    </source>
</evidence>
<feature type="binding site" description="axial binding residue" evidence="20">
    <location>
        <position position="39"/>
    </location>
    <ligand>
        <name>heme</name>
        <dbReference type="ChEBI" id="CHEBI:30413"/>
    </ligand>
    <ligandPart>
        <name>Fe</name>
        <dbReference type="ChEBI" id="CHEBI:18248"/>
    </ligandPart>
</feature>
<comment type="subcellular location">
    <subcellularLocation>
        <location evidence="1">Endoplasmic reticulum membrane</location>
        <topology evidence="1">Multi-pass membrane protein</topology>
    </subcellularLocation>
</comment>
<feature type="binding site" evidence="19">
    <location>
        <position position="254"/>
    </location>
    <ligand>
        <name>Zn(2+)</name>
        <dbReference type="ChEBI" id="CHEBI:29105"/>
        <label>1</label>
    </ligand>
</feature>
<evidence type="ECO:0000256" key="6">
    <source>
        <dbReference type="ARBA" id="ARBA00022617"/>
    </source>
</evidence>
<evidence type="ECO:0000256" key="22">
    <source>
        <dbReference type="SAM" id="Phobius"/>
    </source>
</evidence>
<feature type="binding site" evidence="19">
    <location>
        <position position="311"/>
    </location>
    <ligand>
        <name>Zn(2+)</name>
        <dbReference type="ChEBI" id="CHEBI:29105"/>
        <label>1</label>
    </ligand>
</feature>
<keyword evidence="8 18" id="KW-0479">Metal-binding</keyword>
<feature type="binding site" evidence="19">
    <location>
        <position position="315"/>
    </location>
    <ligand>
        <name>Zn(2+)</name>
        <dbReference type="ChEBI" id="CHEBI:29105"/>
        <label>1</label>
    </ligand>
</feature>